<reference evidence="1" key="1">
    <citation type="submission" date="2020-07" db="EMBL/GenBank/DDBJ databases">
        <title>Highly diverse flavobacterial phages as mortality factor during North Sea spring blooms.</title>
        <authorList>
            <person name="Bartlau N."/>
            <person name="Wichels A."/>
            <person name="Krohne G."/>
            <person name="Adriaenssens E.M."/>
            <person name="Heins A."/>
            <person name="Fuchs B.M."/>
            <person name="Amann R."/>
            <person name="Moraru C."/>
        </authorList>
    </citation>
    <scope>NUCLEOTIDE SEQUENCE</scope>
</reference>
<accession>A0A8E5E9S9</accession>
<evidence type="ECO:0000313" key="1">
    <source>
        <dbReference type="EMBL" id="QQV90923.1"/>
    </source>
</evidence>
<dbReference type="InterPro" id="IPR036955">
    <property type="entry name" value="AP2/ERF_dom_sf"/>
</dbReference>
<evidence type="ECO:0000313" key="2">
    <source>
        <dbReference type="Proteomes" id="UP000693667"/>
    </source>
</evidence>
<dbReference type="GO" id="GO:0003677">
    <property type="term" value="F:DNA binding"/>
    <property type="evidence" value="ECO:0007669"/>
    <property type="project" value="InterPro"/>
</dbReference>
<keyword evidence="2" id="KW-1185">Reference proteome</keyword>
<protein>
    <recommendedName>
        <fullName evidence="3">AP2/ERF domain-containing protein</fullName>
    </recommendedName>
</protein>
<dbReference type="EMBL" id="MT732463">
    <property type="protein sequence ID" value="QQV90923.1"/>
    <property type="molecule type" value="Genomic_DNA"/>
</dbReference>
<organism evidence="1 2">
    <name type="scientific">Polaribacter phage Freya_1</name>
    <dbReference type="NCBI Taxonomy" id="2745662"/>
    <lineage>
        <taxon>Viruses</taxon>
        <taxon>Duplodnaviria</taxon>
        <taxon>Heunggongvirae</taxon>
        <taxon>Uroviricota</taxon>
        <taxon>Caudoviricetes</taxon>
        <taxon>Forsetiviridae</taxon>
        <taxon>Freyavirus</taxon>
        <taxon>Freyavirus freya</taxon>
    </lineage>
</organism>
<sequence length="219" mass="25273">MYLNDIIMVVLKDLGIEKTKSGHKKRFVIAKCECGNDFKVALNSIKSGNTKSCGCGSHRKKPLTSYKLYWVLQNMKTRCYNQNREFYYLYGGRGVKICKTWLDDPMSFIQWSLDNGYKKGLYIDRINPNKNYSPKNCRYVDASLNAINTRLLQSNNNSGYRGVSKHVTKLGVIRWRSRISYKNKVISLGVYNTKQAAGLAYNNYIDLNNLEHPKNNIKK</sequence>
<dbReference type="SUPFAM" id="SSF54171">
    <property type="entry name" value="DNA-binding domain"/>
    <property type="match status" value="1"/>
</dbReference>
<dbReference type="InterPro" id="IPR016177">
    <property type="entry name" value="DNA-bd_dom_sf"/>
</dbReference>
<gene>
    <name evidence="1" type="ORF">Freya1_52</name>
</gene>
<dbReference type="Gene3D" id="3.30.730.10">
    <property type="entry name" value="AP2/ERF domain"/>
    <property type="match status" value="1"/>
</dbReference>
<evidence type="ECO:0008006" key="3">
    <source>
        <dbReference type="Google" id="ProtNLM"/>
    </source>
</evidence>
<name>A0A8E5E9S9_9CAUD</name>
<proteinExistence type="predicted"/>
<dbReference type="GO" id="GO:0003700">
    <property type="term" value="F:DNA-binding transcription factor activity"/>
    <property type="evidence" value="ECO:0007669"/>
    <property type="project" value="InterPro"/>
</dbReference>
<dbReference type="Proteomes" id="UP000693667">
    <property type="component" value="Segment"/>
</dbReference>